<keyword evidence="2" id="KW-0732">Signal</keyword>
<dbReference type="EMBL" id="JBHSMP010000025">
    <property type="protein sequence ID" value="MFC5430874.1"/>
    <property type="molecule type" value="Genomic_DNA"/>
</dbReference>
<gene>
    <name evidence="3" type="ORF">ACFPTO_19030</name>
</gene>
<reference evidence="4" key="1">
    <citation type="journal article" date="2019" name="Int. J. Syst. Evol. Microbiol.">
        <title>The Global Catalogue of Microorganisms (GCM) 10K type strain sequencing project: providing services to taxonomists for standard genome sequencing and annotation.</title>
        <authorList>
            <consortium name="The Broad Institute Genomics Platform"/>
            <consortium name="The Broad Institute Genome Sequencing Center for Infectious Disease"/>
            <person name="Wu L."/>
            <person name="Ma J."/>
        </authorList>
    </citation>
    <scope>NUCLEOTIDE SEQUENCE [LARGE SCALE GENOMIC DNA]</scope>
    <source>
        <strain evidence="4">CCUG 56042</strain>
    </source>
</reference>
<dbReference type="Proteomes" id="UP001596103">
    <property type="component" value="Unassembled WGS sequence"/>
</dbReference>
<evidence type="ECO:0000256" key="1">
    <source>
        <dbReference type="SAM" id="MobiDB-lite"/>
    </source>
</evidence>
<evidence type="ECO:0000256" key="2">
    <source>
        <dbReference type="SAM" id="SignalP"/>
    </source>
</evidence>
<organism evidence="3 4">
    <name type="scientific">Paraburkholderia denitrificans</name>
    <dbReference type="NCBI Taxonomy" id="694025"/>
    <lineage>
        <taxon>Bacteria</taxon>
        <taxon>Pseudomonadati</taxon>
        <taxon>Pseudomonadota</taxon>
        <taxon>Betaproteobacteria</taxon>
        <taxon>Burkholderiales</taxon>
        <taxon>Burkholderiaceae</taxon>
        <taxon>Paraburkholderia</taxon>
    </lineage>
</organism>
<sequence length="66" mass="6719">MKQSINGRASVVAGLRAFAFSSVQATVSAQEAAKPGNELTPFGAGKAANKDDSIPAGRPFKLEGKA</sequence>
<comment type="caution">
    <text evidence="3">The sequence shown here is derived from an EMBL/GenBank/DDBJ whole genome shotgun (WGS) entry which is preliminary data.</text>
</comment>
<proteinExistence type="predicted"/>
<name>A0ABW0JDN2_9BURK</name>
<accession>A0ABW0JDN2</accession>
<evidence type="ECO:0000313" key="3">
    <source>
        <dbReference type="EMBL" id="MFC5430874.1"/>
    </source>
</evidence>
<protein>
    <submittedName>
        <fullName evidence="3">Uncharacterized protein</fullName>
    </submittedName>
</protein>
<dbReference type="RefSeq" id="WP_377713690.1">
    <property type="nucleotide sequence ID" value="NZ_JBHSMP010000025.1"/>
</dbReference>
<feature type="region of interest" description="Disordered" evidence="1">
    <location>
        <begin position="30"/>
        <end position="66"/>
    </location>
</feature>
<evidence type="ECO:0000313" key="4">
    <source>
        <dbReference type="Proteomes" id="UP001596103"/>
    </source>
</evidence>
<feature type="chain" id="PRO_5047500724" evidence="2">
    <location>
        <begin position="26"/>
        <end position="66"/>
    </location>
</feature>
<keyword evidence="4" id="KW-1185">Reference proteome</keyword>
<feature type="signal peptide" evidence="2">
    <location>
        <begin position="1"/>
        <end position="25"/>
    </location>
</feature>